<proteinExistence type="predicted"/>
<sequence>MTLSVSNWGVGASHRPSSAPRESAAAVRRTTLKYIRRARSEVGTGQERGEGKARFPSGRAAVGDARLASGVSLGSGKCAGLP</sequence>
<accession>A0AAV7WDD8</accession>
<evidence type="ECO:0000256" key="1">
    <source>
        <dbReference type="SAM" id="MobiDB-lite"/>
    </source>
</evidence>
<gene>
    <name evidence="2" type="ORF">NDU88_006411</name>
</gene>
<dbReference type="AlphaFoldDB" id="A0AAV7WDD8"/>
<feature type="region of interest" description="Disordered" evidence="1">
    <location>
        <begin position="1"/>
        <end position="27"/>
    </location>
</feature>
<dbReference type="Proteomes" id="UP001066276">
    <property type="component" value="Chromosome 1_2"/>
</dbReference>
<feature type="region of interest" description="Disordered" evidence="1">
    <location>
        <begin position="41"/>
        <end position="61"/>
    </location>
</feature>
<feature type="compositionally biased region" description="Low complexity" evidence="1">
    <location>
        <begin position="12"/>
        <end position="27"/>
    </location>
</feature>
<comment type="caution">
    <text evidence="2">The sequence shown here is derived from an EMBL/GenBank/DDBJ whole genome shotgun (WGS) entry which is preliminary data.</text>
</comment>
<name>A0AAV7WDD8_PLEWA</name>
<reference evidence="2" key="1">
    <citation type="journal article" date="2022" name="bioRxiv">
        <title>Sequencing and chromosome-scale assembly of the giantPleurodeles waltlgenome.</title>
        <authorList>
            <person name="Brown T."/>
            <person name="Elewa A."/>
            <person name="Iarovenko S."/>
            <person name="Subramanian E."/>
            <person name="Araus A.J."/>
            <person name="Petzold A."/>
            <person name="Susuki M."/>
            <person name="Suzuki K.-i.T."/>
            <person name="Hayashi T."/>
            <person name="Toyoda A."/>
            <person name="Oliveira C."/>
            <person name="Osipova E."/>
            <person name="Leigh N.D."/>
            <person name="Simon A."/>
            <person name="Yun M.H."/>
        </authorList>
    </citation>
    <scope>NUCLEOTIDE SEQUENCE</scope>
    <source>
        <strain evidence="2">20211129_DDA</strain>
        <tissue evidence="2">Liver</tissue>
    </source>
</reference>
<keyword evidence="3" id="KW-1185">Reference proteome</keyword>
<evidence type="ECO:0000313" key="3">
    <source>
        <dbReference type="Proteomes" id="UP001066276"/>
    </source>
</evidence>
<evidence type="ECO:0000313" key="2">
    <source>
        <dbReference type="EMBL" id="KAJ1211049.1"/>
    </source>
</evidence>
<dbReference type="EMBL" id="JANPWB010000002">
    <property type="protein sequence ID" value="KAJ1211049.1"/>
    <property type="molecule type" value="Genomic_DNA"/>
</dbReference>
<protein>
    <submittedName>
        <fullName evidence="2">Uncharacterized protein</fullName>
    </submittedName>
</protein>
<organism evidence="2 3">
    <name type="scientific">Pleurodeles waltl</name>
    <name type="common">Iberian ribbed newt</name>
    <dbReference type="NCBI Taxonomy" id="8319"/>
    <lineage>
        <taxon>Eukaryota</taxon>
        <taxon>Metazoa</taxon>
        <taxon>Chordata</taxon>
        <taxon>Craniata</taxon>
        <taxon>Vertebrata</taxon>
        <taxon>Euteleostomi</taxon>
        <taxon>Amphibia</taxon>
        <taxon>Batrachia</taxon>
        <taxon>Caudata</taxon>
        <taxon>Salamandroidea</taxon>
        <taxon>Salamandridae</taxon>
        <taxon>Pleurodelinae</taxon>
        <taxon>Pleurodeles</taxon>
    </lineage>
</organism>